<evidence type="ECO:0000313" key="3">
    <source>
        <dbReference type="Proteomes" id="UP001152766"/>
    </source>
</evidence>
<keyword evidence="3" id="KW-1185">Reference proteome</keyword>
<feature type="signal peptide" evidence="1">
    <location>
        <begin position="1"/>
        <end position="27"/>
    </location>
</feature>
<dbReference type="RefSeq" id="WP_378990636.1">
    <property type="nucleotide sequence ID" value="NZ_JAPPUW010000006.1"/>
</dbReference>
<comment type="caution">
    <text evidence="2">The sequence shown here is derived from an EMBL/GenBank/DDBJ whole genome shotgun (WGS) entry which is preliminary data.</text>
</comment>
<protein>
    <submittedName>
        <fullName evidence="2">Transporter substrate-binding domain-containing protein</fullName>
    </submittedName>
</protein>
<dbReference type="AlphaFoldDB" id="A0A9X4LKH3"/>
<evidence type="ECO:0000256" key="1">
    <source>
        <dbReference type="SAM" id="SignalP"/>
    </source>
</evidence>
<sequence>MSFAFHRMRARAVACGAFLVLSMTATAQDSLEIATLDNSAMGPLAISVLRQAYGKLGVDLKTRVLPLRRGVQMADRGEIDGDLLHSLPSLKEWDNLIVVRVPLARAVFVAYMVGDTCPLAIARSELATARVAYMRGTRAVEDVVPTQALLATTNNLDALRHVQRGIAQYAVIGQLEGDALVAKHQWRHLCKVSEPVASADLFHSLNKRHGQLAERLELVLQEMSDSGEIRRIWSREIQRVRAGLQQAGE</sequence>
<dbReference type="Gene3D" id="3.40.190.10">
    <property type="entry name" value="Periplasmic binding protein-like II"/>
    <property type="match status" value="2"/>
</dbReference>
<gene>
    <name evidence="2" type="ORF">EXJ73_20725</name>
</gene>
<accession>A0A9X4LKH3</accession>
<proteinExistence type="predicted"/>
<evidence type="ECO:0000313" key="2">
    <source>
        <dbReference type="EMBL" id="MDG0864888.1"/>
    </source>
</evidence>
<feature type="chain" id="PRO_5040746944" evidence="1">
    <location>
        <begin position="28"/>
        <end position="249"/>
    </location>
</feature>
<dbReference type="EMBL" id="SGUG01000044">
    <property type="protein sequence ID" value="MDG0864888.1"/>
    <property type="molecule type" value="Genomic_DNA"/>
</dbReference>
<dbReference type="SUPFAM" id="SSF53850">
    <property type="entry name" value="Periplasmic binding protein-like II"/>
    <property type="match status" value="1"/>
</dbReference>
<name>A0A9X4LKH3_9BURK</name>
<organism evidence="2 3">
    <name type="scientific">Pelomonas aquatica</name>
    <dbReference type="NCBI Taxonomy" id="431058"/>
    <lineage>
        <taxon>Bacteria</taxon>
        <taxon>Pseudomonadati</taxon>
        <taxon>Pseudomonadota</taxon>
        <taxon>Betaproteobacteria</taxon>
        <taxon>Burkholderiales</taxon>
        <taxon>Sphaerotilaceae</taxon>
        <taxon>Roseateles</taxon>
    </lineage>
</organism>
<keyword evidence="1" id="KW-0732">Signal</keyword>
<reference evidence="2" key="1">
    <citation type="submission" date="2019-02" db="EMBL/GenBank/DDBJ databases">
        <title>Draft genome of the type strain Pelomonas aquatica CCUG 52575T.</title>
        <authorList>
            <person name="Gomila M."/>
            <person name="Lalucat J."/>
        </authorList>
    </citation>
    <scope>NUCLEOTIDE SEQUENCE</scope>
    <source>
        <strain evidence="2">CCUG 52575</strain>
    </source>
</reference>
<dbReference type="Proteomes" id="UP001152766">
    <property type="component" value="Unassembled WGS sequence"/>
</dbReference>